<dbReference type="EMBL" id="CAXAMN010010779">
    <property type="protein sequence ID" value="CAK9032662.1"/>
    <property type="molecule type" value="Genomic_DNA"/>
</dbReference>
<organism evidence="2 3">
    <name type="scientific">Durusdinium trenchii</name>
    <dbReference type="NCBI Taxonomy" id="1381693"/>
    <lineage>
        <taxon>Eukaryota</taxon>
        <taxon>Sar</taxon>
        <taxon>Alveolata</taxon>
        <taxon>Dinophyceae</taxon>
        <taxon>Suessiales</taxon>
        <taxon>Symbiodiniaceae</taxon>
        <taxon>Durusdinium</taxon>
    </lineage>
</organism>
<dbReference type="Proteomes" id="UP001642484">
    <property type="component" value="Unassembled WGS sequence"/>
</dbReference>
<feature type="compositionally biased region" description="Polar residues" evidence="1">
    <location>
        <begin position="71"/>
        <end position="80"/>
    </location>
</feature>
<feature type="region of interest" description="Disordered" evidence="1">
    <location>
        <begin position="62"/>
        <end position="85"/>
    </location>
</feature>
<protein>
    <submittedName>
        <fullName evidence="2">Uncharacterized protein</fullName>
    </submittedName>
</protein>
<evidence type="ECO:0000313" key="2">
    <source>
        <dbReference type="EMBL" id="CAK9032662.1"/>
    </source>
</evidence>
<keyword evidence="3" id="KW-1185">Reference proteome</keyword>
<name>A0ABP0L370_9DINO</name>
<sequence length="136" mass="15255">MQTLRPFHPSYSILRLAWTPHGNHGIMALPGLLVALQRKLPKNPGVPTVHWTHVALGRSWGDPCQVDRSSRGSAPTTSGPRKTKRVLEQVGDAVFPYVSMITCLQDDLCNPTTWRKMDSNRSVKRSWFHGQGNQET</sequence>
<evidence type="ECO:0000313" key="3">
    <source>
        <dbReference type="Proteomes" id="UP001642484"/>
    </source>
</evidence>
<comment type="caution">
    <text evidence="2">The sequence shown here is derived from an EMBL/GenBank/DDBJ whole genome shotgun (WGS) entry which is preliminary data.</text>
</comment>
<evidence type="ECO:0000256" key="1">
    <source>
        <dbReference type="SAM" id="MobiDB-lite"/>
    </source>
</evidence>
<accession>A0ABP0L370</accession>
<gene>
    <name evidence="2" type="ORF">CCMP2556_LOCUS18751</name>
</gene>
<proteinExistence type="predicted"/>
<reference evidence="2 3" key="1">
    <citation type="submission" date="2024-02" db="EMBL/GenBank/DDBJ databases">
        <authorList>
            <person name="Chen Y."/>
            <person name="Shah S."/>
            <person name="Dougan E. K."/>
            <person name="Thang M."/>
            <person name="Chan C."/>
        </authorList>
    </citation>
    <scope>NUCLEOTIDE SEQUENCE [LARGE SCALE GENOMIC DNA]</scope>
</reference>